<dbReference type="Gene3D" id="3.20.180.10">
    <property type="entry name" value="PNP-oxidase-like"/>
    <property type="match status" value="1"/>
</dbReference>
<proteinExistence type="predicted"/>
<reference evidence="5" key="1">
    <citation type="submission" date="2014-12" db="EMBL/GenBank/DDBJ databases">
        <title>Genome Sequence of Valsa Canker Pathogens Uncovers a Specific Adaption of Colonization on Woody Bark.</title>
        <authorList>
            <person name="Yin Z."/>
            <person name="Liu H."/>
            <person name="Gao X."/>
            <person name="Li Z."/>
            <person name="Song N."/>
            <person name="Ke X."/>
            <person name="Dai Q."/>
            <person name="Wu Y."/>
            <person name="Sun Y."/>
            <person name="Xu J.-R."/>
            <person name="Kang Z.K."/>
            <person name="Wang L."/>
            <person name="Huang L."/>
        </authorList>
    </citation>
    <scope>NUCLEOTIDE SEQUENCE [LARGE SCALE GENOMIC DNA]</scope>
    <source>
        <strain evidence="5">SXYL134</strain>
    </source>
</reference>
<dbReference type="Pfam" id="PF10615">
    <property type="entry name" value="DUF2470"/>
    <property type="match status" value="1"/>
</dbReference>
<evidence type="ECO:0000256" key="1">
    <source>
        <dbReference type="SAM" id="MobiDB-lite"/>
    </source>
</evidence>
<dbReference type="PANTHER" id="PTHR37783:SF1">
    <property type="entry name" value="MEMBRANE PROTEIN, PUTATIVE (AFU_ORTHOLOGUE AFUA_1G04315)-RELATED"/>
    <property type="match status" value="1"/>
</dbReference>
<keyword evidence="2" id="KW-0472">Membrane</keyword>
<keyword evidence="2" id="KW-0812">Transmembrane</keyword>
<dbReference type="EMBL" id="KN714721">
    <property type="protein sequence ID" value="KUI58925.1"/>
    <property type="molecule type" value="Genomic_DNA"/>
</dbReference>
<feature type="transmembrane region" description="Helical" evidence="2">
    <location>
        <begin position="164"/>
        <end position="186"/>
    </location>
</feature>
<sequence length="276" mass="30329">MVVTRSASRSQRATPTAQPPSTTTSTTLPTPITPITPTTTPSSTAADVDPVTRSRTIAHMNKDHIEDMSIILQHHAGLSASEASNAELLDLDLTTLKIRSASGVHAVPMTPPMDTWNDRRERLADMATEARKALGREVAEKPAQAPSSGAPAEIRFYAPRGSDWFAFIGVTFYYICAVLVYAGFVMPDSPAWRLLELVRFPDGPVRFIWLVKKILVLVLGIHAVEGFWLDRSRLAPSGLRRGSIVWFLWMGAAFFEGVPAFGRWDRLVKGKGSKTE</sequence>
<evidence type="ECO:0000313" key="5">
    <source>
        <dbReference type="Proteomes" id="UP000078576"/>
    </source>
</evidence>
<gene>
    <name evidence="4" type="ORF">VP1G_06180</name>
</gene>
<protein>
    <recommendedName>
        <fullName evidence="3">DUF2470 domain-containing protein</fullName>
    </recommendedName>
</protein>
<dbReference type="AlphaFoldDB" id="A0A194V4L9"/>
<accession>A0A194V4L9</accession>
<dbReference type="Proteomes" id="UP000078576">
    <property type="component" value="Unassembled WGS sequence"/>
</dbReference>
<evidence type="ECO:0000313" key="4">
    <source>
        <dbReference type="EMBL" id="KUI58925.1"/>
    </source>
</evidence>
<keyword evidence="5" id="KW-1185">Reference proteome</keyword>
<feature type="compositionally biased region" description="Low complexity" evidence="1">
    <location>
        <begin position="13"/>
        <end position="46"/>
    </location>
</feature>
<organism evidence="4 5">
    <name type="scientific">Cytospora mali</name>
    <name type="common">Apple Valsa canker fungus</name>
    <name type="synonym">Valsa mali</name>
    <dbReference type="NCBI Taxonomy" id="578113"/>
    <lineage>
        <taxon>Eukaryota</taxon>
        <taxon>Fungi</taxon>
        <taxon>Dikarya</taxon>
        <taxon>Ascomycota</taxon>
        <taxon>Pezizomycotina</taxon>
        <taxon>Sordariomycetes</taxon>
        <taxon>Sordariomycetidae</taxon>
        <taxon>Diaporthales</taxon>
        <taxon>Cytosporaceae</taxon>
        <taxon>Cytospora</taxon>
    </lineage>
</organism>
<dbReference type="InterPro" id="IPR037119">
    <property type="entry name" value="Haem_oxidase_HugZ-like_sf"/>
</dbReference>
<feature type="region of interest" description="Disordered" evidence="1">
    <location>
        <begin position="1"/>
        <end position="50"/>
    </location>
</feature>
<feature type="domain" description="DUF2470" evidence="3">
    <location>
        <begin position="54"/>
        <end position="126"/>
    </location>
</feature>
<feature type="transmembrane region" description="Helical" evidence="2">
    <location>
        <begin position="244"/>
        <end position="262"/>
    </location>
</feature>
<keyword evidence="2" id="KW-1133">Transmembrane helix</keyword>
<dbReference type="PANTHER" id="PTHR37783">
    <property type="entry name" value="MEMBRANE PROTEIN, PUTATIVE (AFU_ORTHOLOGUE AFUA_1G04315)-RELATED"/>
    <property type="match status" value="1"/>
</dbReference>
<feature type="compositionally biased region" description="Polar residues" evidence="1">
    <location>
        <begin position="1"/>
        <end position="12"/>
    </location>
</feature>
<evidence type="ECO:0000256" key="2">
    <source>
        <dbReference type="SAM" id="Phobius"/>
    </source>
</evidence>
<name>A0A194V4L9_CYTMA</name>
<evidence type="ECO:0000259" key="3">
    <source>
        <dbReference type="Pfam" id="PF10615"/>
    </source>
</evidence>
<dbReference type="InterPro" id="IPR019595">
    <property type="entry name" value="DUF2470"/>
</dbReference>
<dbReference type="OrthoDB" id="5553410at2759"/>
<feature type="transmembrane region" description="Helical" evidence="2">
    <location>
        <begin position="206"/>
        <end position="224"/>
    </location>
</feature>